<dbReference type="GO" id="GO:0098703">
    <property type="term" value="P:calcium ion import across plasma membrane"/>
    <property type="evidence" value="ECO:0007669"/>
    <property type="project" value="TreeGrafter"/>
</dbReference>
<evidence type="ECO:0000256" key="5">
    <source>
        <dbReference type="ARBA" id="ARBA00022692"/>
    </source>
</evidence>
<keyword evidence="11" id="KW-0325">Glycoprotein</keyword>
<feature type="transmembrane region" description="Helical" evidence="14">
    <location>
        <begin position="530"/>
        <end position="552"/>
    </location>
</feature>
<evidence type="ECO:0000313" key="18">
    <source>
        <dbReference type="Proteomes" id="UP000186817"/>
    </source>
</evidence>
<dbReference type="GO" id="GO:0005891">
    <property type="term" value="C:voltage-gated calcium channel complex"/>
    <property type="evidence" value="ECO:0007669"/>
    <property type="project" value="TreeGrafter"/>
</dbReference>
<feature type="transmembrane region" description="Helical" evidence="14">
    <location>
        <begin position="100"/>
        <end position="120"/>
    </location>
</feature>
<keyword evidence="2" id="KW-0813">Transport</keyword>
<keyword evidence="10 14" id="KW-0472">Membrane</keyword>
<organism evidence="17 18">
    <name type="scientific">Symbiodinium microadriaticum</name>
    <name type="common">Dinoflagellate</name>
    <name type="synonym">Zooxanthella microadriatica</name>
    <dbReference type="NCBI Taxonomy" id="2951"/>
    <lineage>
        <taxon>Eukaryota</taxon>
        <taxon>Sar</taxon>
        <taxon>Alveolata</taxon>
        <taxon>Dinophyceae</taxon>
        <taxon>Suessiales</taxon>
        <taxon>Symbiodiniaceae</taxon>
        <taxon>Symbiodinium</taxon>
    </lineage>
</organism>
<dbReference type="EMBL" id="LSRX01000041">
    <property type="protein sequence ID" value="OLQ12558.1"/>
    <property type="molecule type" value="Genomic_DNA"/>
</dbReference>
<dbReference type="OrthoDB" id="440989at2759"/>
<reference evidence="17 18" key="1">
    <citation type="submission" date="2016-02" db="EMBL/GenBank/DDBJ databases">
        <title>Genome analysis of coral dinoflagellate symbionts highlights evolutionary adaptations to a symbiotic lifestyle.</title>
        <authorList>
            <person name="Aranda M."/>
            <person name="Li Y."/>
            <person name="Liew Y.J."/>
            <person name="Baumgarten S."/>
            <person name="Simakov O."/>
            <person name="Wilson M."/>
            <person name="Piel J."/>
            <person name="Ashoor H."/>
            <person name="Bougouffa S."/>
            <person name="Bajic V.B."/>
            <person name="Ryu T."/>
            <person name="Ravasi T."/>
            <person name="Bayer T."/>
            <person name="Micklem G."/>
            <person name="Kim H."/>
            <person name="Bhak J."/>
            <person name="Lajeunesse T.C."/>
            <person name="Voolstra C.R."/>
        </authorList>
    </citation>
    <scope>NUCLEOTIDE SEQUENCE [LARGE SCALE GENOMIC DNA]</scope>
    <source>
        <strain evidence="17 18">CCMP2467</strain>
    </source>
</reference>
<evidence type="ECO:0000256" key="11">
    <source>
        <dbReference type="ARBA" id="ARBA00023180"/>
    </source>
</evidence>
<evidence type="ECO:0000256" key="3">
    <source>
        <dbReference type="ARBA" id="ARBA00022568"/>
    </source>
</evidence>
<feature type="compositionally biased region" description="Basic and acidic residues" evidence="13">
    <location>
        <begin position="681"/>
        <end position="695"/>
    </location>
</feature>
<keyword evidence="5 14" id="KW-0812">Transmembrane</keyword>
<feature type="domain" description="Ion transport" evidence="16">
    <location>
        <begin position="393"/>
        <end position="642"/>
    </location>
</feature>
<evidence type="ECO:0000256" key="9">
    <source>
        <dbReference type="ARBA" id="ARBA00023065"/>
    </source>
</evidence>
<evidence type="ECO:0000256" key="14">
    <source>
        <dbReference type="SAM" id="Phobius"/>
    </source>
</evidence>
<evidence type="ECO:0000256" key="8">
    <source>
        <dbReference type="ARBA" id="ARBA00022989"/>
    </source>
</evidence>
<feature type="transmembrane region" description="Helical" evidence="14">
    <location>
        <begin position="615"/>
        <end position="641"/>
    </location>
</feature>
<dbReference type="SUPFAM" id="SSF81324">
    <property type="entry name" value="Voltage-gated potassium channels"/>
    <property type="match status" value="1"/>
</dbReference>
<dbReference type="Gene3D" id="1.10.287.70">
    <property type="match status" value="1"/>
</dbReference>
<evidence type="ECO:0000256" key="1">
    <source>
        <dbReference type="ARBA" id="ARBA00004141"/>
    </source>
</evidence>
<dbReference type="Proteomes" id="UP000186817">
    <property type="component" value="Unassembled WGS sequence"/>
</dbReference>
<gene>
    <name evidence="17" type="primary">Cacna1g</name>
    <name evidence="17" type="ORF">AK812_SmicGene3526</name>
</gene>
<sequence>MAEPSLPGQLAELLLLTLLANAALLARKAVSATLKEGSSFFLEGIRRDSPPGLQLENLSSAGAYDLGGTCLVVGVQHFLGALLCLPEVTRNVSNDWSAALIRHAALLAAALGLTQVLAAVRRHLAEDGPKHMPLSLLAYLVGLHAISIVNCVPMNLHYSTEYAYVLMVFGMHLSGFAANFLSPLAWTIDDSYLPHLPLLWLIGTVDTVIAVAVRGPLLIYSIVMMKRLWFLDGAWLLLLTGTVGTLLTVPVCILLLLGSLGRFNVMMGRAQIKDALAPSAAGEHGSRRGPVNGEMPAQVDAVETALERELQRRAVQNVGQPETVRKIYDASDSSAAKGPAVPNVAPVTAGRMFGDIHNLKEEVAKGGKPEVGTNTVALQKKFSDNFFGKIAKNKYFEGITISVIFLNALAIGVDADFSARNEVPANLYEGDVFFIVLEVFFASYFTFEILIRFLAYRQKCHCLRDGWFVFDLLLVLMMVWETWIMPFVGLDSGLGQLSILRLLRLLRITRMAKLMRAFPQLMMIIKGISAAARAVGWTAILLVIISFTWSILFTNEYHQGHITDDEMKEWADDDPRKIHEYFGGMDKSMLTLLIMGTILDDVTECADIIHAQNNIWMLAAFIFYILLNSFMMLNMLVGILVEVNRSQSPTSARMGALHLWPSSMPEESQSRSSPEAPQAESQKDEAADEAAEAREARKKPKLHATEDTPREPTREPPREPPREGPREGD</sequence>
<dbReference type="PANTHER" id="PTHR45628:SF7">
    <property type="entry name" value="VOLTAGE-DEPENDENT CALCIUM CHANNEL TYPE A SUBUNIT ALPHA-1"/>
    <property type="match status" value="1"/>
</dbReference>
<keyword evidence="18" id="KW-1185">Reference proteome</keyword>
<keyword evidence="6" id="KW-0106">Calcium</keyword>
<feature type="signal peptide" evidence="15">
    <location>
        <begin position="1"/>
        <end position="22"/>
    </location>
</feature>
<evidence type="ECO:0000313" key="17">
    <source>
        <dbReference type="EMBL" id="OLQ12558.1"/>
    </source>
</evidence>
<evidence type="ECO:0000256" key="4">
    <source>
        <dbReference type="ARBA" id="ARBA00022673"/>
    </source>
</evidence>
<accession>A0A1Q9EYN0</accession>
<feature type="transmembrane region" description="Helical" evidence="14">
    <location>
        <begin position="132"/>
        <end position="156"/>
    </location>
</feature>
<keyword evidence="3" id="KW-0109">Calcium transport</keyword>
<dbReference type="AlphaFoldDB" id="A0A1Q9EYN0"/>
<proteinExistence type="predicted"/>
<evidence type="ECO:0000256" key="12">
    <source>
        <dbReference type="ARBA" id="ARBA00023303"/>
    </source>
</evidence>
<evidence type="ECO:0000256" key="13">
    <source>
        <dbReference type="SAM" id="MobiDB-lite"/>
    </source>
</evidence>
<comment type="subcellular location">
    <subcellularLocation>
        <location evidence="1">Membrane</location>
        <topology evidence="1">Multi-pass membrane protein</topology>
    </subcellularLocation>
</comment>
<feature type="region of interest" description="Disordered" evidence="13">
    <location>
        <begin position="662"/>
        <end position="729"/>
    </location>
</feature>
<feature type="transmembrane region" description="Helical" evidence="14">
    <location>
        <begin position="162"/>
        <end position="186"/>
    </location>
</feature>
<feature type="chain" id="PRO_5012232260" evidence="15">
    <location>
        <begin position="23"/>
        <end position="729"/>
    </location>
</feature>
<keyword evidence="8 14" id="KW-1133">Transmembrane helix</keyword>
<evidence type="ECO:0000256" key="10">
    <source>
        <dbReference type="ARBA" id="ARBA00023136"/>
    </source>
</evidence>
<name>A0A1Q9EYN0_SYMMI</name>
<evidence type="ECO:0000256" key="6">
    <source>
        <dbReference type="ARBA" id="ARBA00022837"/>
    </source>
</evidence>
<feature type="transmembrane region" description="Helical" evidence="14">
    <location>
        <begin position="235"/>
        <end position="257"/>
    </location>
</feature>
<keyword evidence="9" id="KW-0406">Ion transport</keyword>
<dbReference type="Pfam" id="PF00520">
    <property type="entry name" value="Ion_trans"/>
    <property type="match status" value="1"/>
</dbReference>
<keyword evidence="7" id="KW-0851">Voltage-gated channel</keyword>
<comment type="caution">
    <text evidence="17">The sequence shown here is derived from an EMBL/GenBank/DDBJ whole genome shotgun (WGS) entry which is preliminary data.</text>
</comment>
<evidence type="ECO:0000256" key="2">
    <source>
        <dbReference type="ARBA" id="ARBA00022448"/>
    </source>
</evidence>
<protein>
    <submittedName>
        <fullName evidence="17">Voltage-dependent T-type calcium channel subunit alpha-1G</fullName>
    </submittedName>
</protein>
<feature type="transmembrane region" description="Helical" evidence="14">
    <location>
        <begin position="198"/>
        <end position="223"/>
    </location>
</feature>
<evidence type="ECO:0000256" key="7">
    <source>
        <dbReference type="ARBA" id="ARBA00022882"/>
    </source>
</evidence>
<feature type="transmembrane region" description="Helical" evidence="14">
    <location>
        <begin position="433"/>
        <end position="455"/>
    </location>
</feature>
<dbReference type="PANTHER" id="PTHR45628">
    <property type="entry name" value="VOLTAGE-DEPENDENT CALCIUM CHANNEL TYPE A SUBUNIT ALPHA-1"/>
    <property type="match status" value="1"/>
</dbReference>
<evidence type="ECO:0000259" key="16">
    <source>
        <dbReference type="Pfam" id="PF00520"/>
    </source>
</evidence>
<keyword evidence="4" id="KW-0107">Calcium channel</keyword>
<dbReference type="Gene3D" id="1.20.120.350">
    <property type="entry name" value="Voltage-gated potassium channels. Chain C"/>
    <property type="match status" value="1"/>
</dbReference>
<evidence type="ECO:0000256" key="15">
    <source>
        <dbReference type="SAM" id="SignalP"/>
    </source>
</evidence>
<keyword evidence="12" id="KW-0407">Ion channel</keyword>
<dbReference type="InterPro" id="IPR005821">
    <property type="entry name" value="Ion_trans_dom"/>
</dbReference>
<feature type="transmembrane region" description="Helical" evidence="14">
    <location>
        <begin position="467"/>
        <end position="487"/>
    </location>
</feature>
<feature type="transmembrane region" description="Helical" evidence="14">
    <location>
        <begin position="395"/>
        <end position="413"/>
    </location>
</feature>
<feature type="compositionally biased region" description="Basic and acidic residues" evidence="13">
    <location>
        <begin position="703"/>
        <end position="729"/>
    </location>
</feature>
<dbReference type="InterPro" id="IPR050599">
    <property type="entry name" value="VDCC_alpha-1_subunit"/>
</dbReference>
<keyword evidence="15" id="KW-0732">Signal</keyword>
<dbReference type="InterPro" id="IPR027359">
    <property type="entry name" value="Volt_channel_dom_sf"/>
</dbReference>
<feature type="compositionally biased region" description="Low complexity" evidence="13">
    <location>
        <begin position="662"/>
        <end position="680"/>
    </location>
</feature>
<dbReference type="GO" id="GO:0008331">
    <property type="term" value="F:high voltage-gated calcium channel activity"/>
    <property type="evidence" value="ECO:0007669"/>
    <property type="project" value="TreeGrafter"/>
</dbReference>